<dbReference type="OrthoDB" id="428159at2759"/>
<proteinExistence type="predicted"/>
<dbReference type="Proteomes" id="UP000515123">
    <property type="component" value="Linkage group 24"/>
</dbReference>
<keyword evidence="3" id="KW-1185">Reference proteome</keyword>
<dbReference type="GO" id="GO:0006623">
    <property type="term" value="P:protein targeting to vacuole"/>
    <property type="evidence" value="ECO:0007669"/>
    <property type="project" value="TreeGrafter"/>
</dbReference>
<accession>A0A6P5HP20</accession>
<dbReference type="GO" id="GO:0045053">
    <property type="term" value="P:protein retention in Golgi apparatus"/>
    <property type="evidence" value="ECO:0007669"/>
    <property type="project" value="TreeGrafter"/>
</dbReference>
<dbReference type="PANTHER" id="PTHR16166:SF143">
    <property type="entry name" value="PROTEIN SORTING-ASSOCIATED PROTEIN, PUTATIVE (DUF1162)-RELATED"/>
    <property type="match status" value="1"/>
</dbReference>
<evidence type="ECO:0000313" key="3">
    <source>
        <dbReference type="Proteomes" id="UP000515123"/>
    </source>
</evidence>
<sequence>MFEGVVSQVLAGYLGRYVKGIQKDQLKIGIWNEEILLENVELILEAFDYLQLPFALKSGKVGKLSIKIPWKKLGWDPIIVVLEDVFICACQREESEWSSDSIDRRELAGKLAKLNAIELAKFSRRVSDNQTGQSFISYVSAKILDNIQVSIQNVHIIYIDSHEDQENFIFGLRFSTLTITTDTRKLVFSMSSIGRSRVGQVNKIVVISTVEFYCKRLEEHNFFSIDDLTESQLCCNLDHEREDYIINPFDVLVSVRANKSGMVDGGIPQYDITVELSDLVLSLNEIQLRQIFGLWDYFTICGLRKKYGRYRPSQSSLSKKVEGWQILWWHYAQQAILADVRQRLRRISWSNLGQRLNYRRRYIDLYRRKLELLQNEQVVSKDILQELEKMDKECDIDDILSYRSFAERQLQDLLLKSKSSTSGANNIMSSQEKNQNDEQSASRARRWLNWLSLGMLGAGGTADTSSFAGVVSDEIIKDV</sequence>
<dbReference type="GeneID" id="109728737"/>
<keyword evidence="1" id="KW-0813">Transport</keyword>
<dbReference type="RefSeq" id="XP_020114833.1">
    <property type="nucleotide sequence ID" value="XM_020259244.1"/>
</dbReference>
<dbReference type="Pfam" id="PF12624">
    <property type="entry name" value="VPS13_N"/>
    <property type="match status" value="1"/>
</dbReference>
<reference evidence="3" key="1">
    <citation type="journal article" date="2015" name="Nat. Genet.">
        <title>The pineapple genome and the evolution of CAM photosynthesis.</title>
        <authorList>
            <person name="Ming R."/>
            <person name="VanBuren R."/>
            <person name="Wai C.M."/>
            <person name="Tang H."/>
            <person name="Schatz M.C."/>
            <person name="Bowers J.E."/>
            <person name="Lyons E."/>
            <person name="Wang M.L."/>
            <person name="Chen J."/>
            <person name="Biggers E."/>
            <person name="Zhang J."/>
            <person name="Huang L."/>
            <person name="Zhang L."/>
            <person name="Miao W."/>
            <person name="Zhang J."/>
            <person name="Ye Z."/>
            <person name="Miao C."/>
            <person name="Lin Z."/>
            <person name="Wang H."/>
            <person name="Zhou H."/>
            <person name="Yim W.C."/>
            <person name="Priest H.D."/>
            <person name="Zheng C."/>
            <person name="Woodhouse M."/>
            <person name="Edger P.P."/>
            <person name="Guyot R."/>
            <person name="Guo H.B."/>
            <person name="Guo H."/>
            <person name="Zheng G."/>
            <person name="Singh R."/>
            <person name="Sharma A."/>
            <person name="Min X."/>
            <person name="Zheng Y."/>
            <person name="Lee H."/>
            <person name="Gurtowski J."/>
            <person name="Sedlazeck F.J."/>
            <person name="Harkess A."/>
            <person name="McKain M.R."/>
            <person name="Liao Z."/>
            <person name="Fang J."/>
            <person name="Liu J."/>
            <person name="Zhang X."/>
            <person name="Zhang Q."/>
            <person name="Hu W."/>
            <person name="Qin Y."/>
            <person name="Wang K."/>
            <person name="Chen L.Y."/>
            <person name="Shirley N."/>
            <person name="Lin Y.R."/>
            <person name="Liu L.Y."/>
            <person name="Hernandez A.G."/>
            <person name="Wright C.L."/>
            <person name="Bulone V."/>
            <person name="Tuskan G.A."/>
            <person name="Heath K."/>
            <person name="Zee F."/>
            <person name="Moore P.H."/>
            <person name="Sunkar R."/>
            <person name="Leebens-Mack J.H."/>
            <person name="Mockler T."/>
            <person name="Bennetzen J.L."/>
            <person name="Freeling M."/>
            <person name="Sankoff D."/>
            <person name="Paterson A.H."/>
            <person name="Zhu X."/>
            <person name="Yang X."/>
            <person name="Smith J.A."/>
            <person name="Cushman J.C."/>
            <person name="Paull R.E."/>
            <person name="Yu Q."/>
        </authorList>
    </citation>
    <scope>NUCLEOTIDE SEQUENCE [LARGE SCALE GENOMIC DNA]</scope>
    <source>
        <strain evidence="3">cv. F153</strain>
    </source>
</reference>
<protein>
    <submittedName>
        <fullName evidence="4">Vacuolar protein sorting-associated protein 13A</fullName>
    </submittedName>
</protein>
<name>A0A6P5HP20_ANACO</name>
<dbReference type="AlphaFoldDB" id="A0A6P5HP20"/>
<dbReference type="InterPro" id="IPR026854">
    <property type="entry name" value="VPS13_N"/>
</dbReference>
<reference evidence="4" key="2">
    <citation type="submission" date="2025-08" db="UniProtKB">
        <authorList>
            <consortium name="RefSeq"/>
        </authorList>
    </citation>
    <scope>IDENTIFICATION</scope>
</reference>
<dbReference type="PANTHER" id="PTHR16166">
    <property type="entry name" value="VACUOLAR PROTEIN SORTING-ASSOCIATED PROTEIN VPS13"/>
    <property type="match status" value="1"/>
</dbReference>
<dbReference type="InterPro" id="IPR026847">
    <property type="entry name" value="VPS13"/>
</dbReference>
<organism evidence="3 4">
    <name type="scientific">Ananas comosus</name>
    <name type="common">Pineapple</name>
    <name type="synonym">Ananas ananas</name>
    <dbReference type="NCBI Taxonomy" id="4615"/>
    <lineage>
        <taxon>Eukaryota</taxon>
        <taxon>Viridiplantae</taxon>
        <taxon>Streptophyta</taxon>
        <taxon>Embryophyta</taxon>
        <taxon>Tracheophyta</taxon>
        <taxon>Spermatophyta</taxon>
        <taxon>Magnoliopsida</taxon>
        <taxon>Liliopsida</taxon>
        <taxon>Poales</taxon>
        <taxon>Bromeliaceae</taxon>
        <taxon>Bromelioideae</taxon>
        <taxon>Ananas</taxon>
    </lineage>
</organism>
<evidence type="ECO:0000313" key="4">
    <source>
        <dbReference type="RefSeq" id="XP_020114833.1"/>
    </source>
</evidence>
<evidence type="ECO:0000256" key="1">
    <source>
        <dbReference type="ARBA" id="ARBA00022448"/>
    </source>
</evidence>
<gene>
    <name evidence="4" type="primary">LOC109728737</name>
</gene>
<feature type="domain" description="Chorein N-terminal" evidence="2">
    <location>
        <begin position="1"/>
        <end position="448"/>
    </location>
</feature>
<evidence type="ECO:0000259" key="2">
    <source>
        <dbReference type="Pfam" id="PF12624"/>
    </source>
</evidence>